<accession>A0A975BR52</accession>
<dbReference type="Proteomes" id="UP000663722">
    <property type="component" value="Chromosome"/>
</dbReference>
<proteinExistence type="predicted"/>
<name>A0A975BR52_9BACT</name>
<sequence length="313" mass="36579">MQLRKNIFRTPERTPDGAGVQKLYFCNIRSAKIVFLQLRKNIFRTPERTPDGAGVQKLYFCNIRSAKIVFLQLRKNIFRTPERTPDGAGVQKLYFCSCEKTFFALRKEHRTEPECKNYIFAVAKKHFSHSGKNTGRSRSAKIDFCNIRSAKIVFLQLRKNIFRTPERTPDGAGVQKLYFCSCEKTFFALRKEHRTEPECKNCIFAVAKKHFSHSGKNTGRSRSAKIVFLQLRKNIFRTPERTPDGAGVQKLYFCSCEKTFFALRKEHRTEPECKNCIFAISGVQKLYFCSCEKTFFALRREHRKICFLRFSHL</sequence>
<evidence type="ECO:0000313" key="2">
    <source>
        <dbReference type="Proteomes" id="UP000663722"/>
    </source>
</evidence>
<evidence type="ECO:0000313" key="1">
    <source>
        <dbReference type="EMBL" id="QTA90166.1"/>
    </source>
</evidence>
<keyword evidence="2" id="KW-1185">Reference proteome</keyword>
<protein>
    <submittedName>
        <fullName evidence="1">Uncharacterized protein</fullName>
    </submittedName>
</protein>
<dbReference type="KEGG" id="dmm:dnm_062270"/>
<gene>
    <name evidence="1" type="ORF">dnm_062270</name>
</gene>
<reference evidence="1" key="1">
    <citation type="journal article" date="2021" name="Microb. Physiol.">
        <title>Proteogenomic Insights into the Physiology of Marine, Sulfate-Reducing, Filamentous Desulfonema limicola and Desulfonema magnum.</title>
        <authorList>
            <person name="Schnaars V."/>
            <person name="Wohlbrand L."/>
            <person name="Scheve S."/>
            <person name="Hinrichs C."/>
            <person name="Reinhardt R."/>
            <person name="Rabus R."/>
        </authorList>
    </citation>
    <scope>NUCLEOTIDE SEQUENCE</scope>
    <source>
        <strain evidence="1">4be13</strain>
    </source>
</reference>
<organism evidence="1 2">
    <name type="scientific">Desulfonema magnum</name>
    <dbReference type="NCBI Taxonomy" id="45655"/>
    <lineage>
        <taxon>Bacteria</taxon>
        <taxon>Pseudomonadati</taxon>
        <taxon>Thermodesulfobacteriota</taxon>
        <taxon>Desulfobacteria</taxon>
        <taxon>Desulfobacterales</taxon>
        <taxon>Desulfococcaceae</taxon>
        <taxon>Desulfonema</taxon>
    </lineage>
</organism>
<dbReference type="EMBL" id="CP061800">
    <property type="protein sequence ID" value="QTA90166.1"/>
    <property type="molecule type" value="Genomic_DNA"/>
</dbReference>
<dbReference type="AlphaFoldDB" id="A0A975BR52"/>